<dbReference type="RefSeq" id="WP_099556843.1">
    <property type="nucleotide sequence ID" value="NZ_LT960614.1"/>
</dbReference>
<gene>
    <name evidence="3" type="primary">pyrC</name>
    <name evidence="3" type="ORF">HDIA_2921</name>
</gene>
<evidence type="ECO:0000256" key="1">
    <source>
        <dbReference type="ARBA" id="ARBA00022975"/>
    </source>
</evidence>
<protein>
    <submittedName>
        <fullName evidence="3">Dihydroorotase</fullName>
        <ecNumber evidence="3">3.5.2.3</ecNumber>
    </submittedName>
</protein>
<dbReference type="InterPro" id="IPR050138">
    <property type="entry name" value="DHOase/Allantoinase_Hydrolase"/>
</dbReference>
<dbReference type="OrthoDB" id="9803027at2"/>
<keyword evidence="4" id="KW-1185">Reference proteome</keyword>
<dbReference type="InterPro" id="IPR032466">
    <property type="entry name" value="Metal_Hydrolase"/>
</dbReference>
<dbReference type="PANTHER" id="PTHR43668">
    <property type="entry name" value="ALLANTOINASE"/>
    <property type="match status" value="1"/>
</dbReference>
<dbReference type="SUPFAM" id="SSF51556">
    <property type="entry name" value="Metallo-dependent hydrolases"/>
    <property type="match status" value="1"/>
</dbReference>
<dbReference type="GO" id="GO:0004151">
    <property type="term" value="F:dihydroorotase activity"/>
    <property type="evidence" value="ECO:0007669"/>
    <property type="project" value="UniProtKB-EC"/>
</dbReference>
<dbReference type="Pfam" id="PF12890">
    <property type="entry name" value="DHOase"/>
    <property type="match status" value="1"/>
</dbReference>
<dbReference type="InterPro" id="IPR011059">
    <property type="entry name" value="Metal-dep_hydrolase_composite"/>
</dbReference>
<dbReference type="EMBL" id="LT960614">
    <property type="protein sequence ID" value="SON56462.1"/>
    <property type="molecule type" value="Genomic_DNA"/>
</dbReference>
<dbReference type="GO" id="GO:0004038">
    <property type="term" value="F:allantoinase activity"/>
    <property type="evidence" value="ECO:0007669"/>
    <property type="project" value="TreeGrafter"/>
</dbReference>
<dbReference type="CDD" id="cd01317">
    <property type="entry name" value="DHOase_IIa"/>
    <property type="match status" value="1"/>
</dbReference>
<proteinExistence type="predicted"/>
<name>A0A2C9D814_9HYPH</name>
<keyword evidence="1" id="KW-0665">Pyrimidine biosynthesis</keyword>
<dbReference type="InterPro" id="IPR024403">
    <property type="entry name" value="DHOase_cat"/>
</dbReference>
<evidence type="ECO:0000313" key="4">
    <source>
        <dbReference type="Proteomes" id="UP000223606"/>
    </source>
</evidence>
<keyword evidence="3" id="KW-0378">Hydrolase</keyword>
<sequence length="438" mass="45986">MNAMRKEPVATAPLVIENARIIDPSRNLDEIGSVIVADGVILASGAGAKGQGAPDGATIVDAKGAVVAPGLVDMRVFVGEPGFDHRETFASASKAAAAGGITTMVTQPDTDPIIDDPALVDFVLRRARDTAIVRIHPMAALTKGQSGHEMTEFGLLQEAGAVAFSSGRHTVTNAQVMRRALTYARDFGATVVHNPEDPDLVGTGVMHLGTLSTLLGLPGIPTEAETVMLARDLRLARLAQGTYHAAQLSTTESVALMRWAKQEGISATAAVSAAHVSLNENDIGAYRTFFKMSPPLRAEEDRQALVAGLADGTIDILVSSHDPQDVEMKRQPFAEAADGCVGLETLLSAGLRLVHNGDLTLMRLIEATSTRPAALLGLEAGTLKPGQPADIVMIDPDMPWVLSEENIISRSKNSAFEGARFSGKVIATYVGGSQVFGA</sequence>
<dbReference type="Proteomes" id="UP000223606">
    <property type="component" value="Chromosome 1"/>
</dbReference>
<dbReference type="GO" id="GO:0006145">
    <property type="term" value="P:purine nucleobase catabolic process"/>
    <property type="evidence" value="ECO:0007669"/>
    <property type="project" value="TreeGrafter"/>
</dbReference>
<dbReference type="NCBIfam" id="TIGR00857">
    <property type="entry name" value="pyrC_multi"/>
    <property type="match status" value="1"/>
</dbReference>
<dbReference type="GO" id="GO:0006221">
    <property type="term" value="P:pyrimidine nucleotide biosynthetic process"/>
    <property type="evidence" value="ECO:0007669"/>
    <property type="project" value="UniProtKB-KW"/>
</dbReference>
<organism evidence="3 4">
    <name type="scientific">Hartmannibacter diazotrophicus</name>
    <dbReference type="NCBI Taxonomy" id="1482074"/>
    <lineage>
        <taxon>Bacteria</taxon>
        <taxon>Pseudomonadati</taxon>
        <taxon>Pseudomonadota</taxon>
        <taxon>Alphaproteobacteria</taxon>
        <taxon>Hyphomicrobiales</taxon>
        <taxon>Pleomorphomonadaceae</taxon>
        <taxon>Hartmannibacter</taxon>
    </lineage>
</organism>
<evidence type="ECO:0000313" key="3">
    <source>
        <dbReference type="EMBL" id="SON56462.1"/>
    </source>
</evidence>
<dbReference type="KEGG" id="hdi:HDIA_2921"/>
<accession>A0A2C9D814</accession>
<evidence type="ECO:0000259" key="2">
    <source>
        <dbReference type="Pfam" id="PF12890"/>
    </source>
</evidence>
<dbReference type="InterPro" id="IPR004722">
    <property type="entry name" value="DHOase"/>
</dbReference>
<dbReference type="AlphaFoldDB" id="A0A2C9D814"/>
<dbReference type="NCBIfam" id="NF006558">
    <property type="entry name" value="PRK09059.1"/>
    <property type="match status" value="1"/>
</dbReference>
<dbReference type="GO" id="GO:0005737">
    <property type="term" value="C:cytoplasm"/>
    <property type="evidence" value="ECO:0007669"/>
    <property type="project" value="TreeGrafter"/>
</dbReference>
<dbReference type="GO" id="GO:0046872">
    <property type="term" value="F:metal ion binding"/>
    <property type="evidence" value="ECO:0007669"/>
    <property type="project" value="InterPro"/>
</dbReference>
<dbReference type="Gene3D" id="2.30.40.10">
    <property type="entry name" value="Urease, subunit C, domain 1"/>
    <property type="match status" value="1"/>
</dbReference>
<dbReference type="PANTHER" id="PTHR43668:SF2">
    <property type="entry name" value="ALLANTOINASE"/>
    <property type="match status" value="1"/>
</dbReference>
<dbReference type="Gene3D" id="3.20.20.140">
    <property type="entry name" value="Metal-dependent hydrolases"/>
    <property type="match status" value="1"/>
</dbReference>
<dbReference type="EC" id="3.5.2.3" evidence="3"/>
<feature type="domain" description="Dihydroorotase catalytic" evidence="2">
    <location>
        <begin position="64"/>
        <end position="253"/>
    </location>
</feature>
<reference evidence="4" key="1">
    <citation type="submission" date="2017-09" db="EMBL/GenBank/DDBJ databases">
        <title>Genome sequence of Nannocystis excedens DSM 71.</title>
        <authorList>
            <person name="Blom J."/>
        </authorList>
    </citation>
    <scope>NUCLEOTIDE SEQUENCE [LARGE SCALE GENOMIC DNA]</scope>
    <source>
        <strain evidence="4">type strain: E19</strain>
    </source>
</reference>
<dbReference type="SUPFAM" id="SSF51338">
    <property type="entry name" value="Composite domain of metallo-dependent hydrolases"/>
    <property type="match status" value="1"/>
</dbReference>